<organism evidence="1 2">
    <name type="scientific">Arthrobacter ulcerisalmonis</name>
    <dbReference type="NCBI Taxonomy" id="2483813"/>
    <lineage>
        <taxon>Bacteria</taxon>
        <taxon>Bacillati</taxon>
        <taxon>Actinomycetota</taxon>
        <taxon>Actinomycetes</taxon>
        <taxon>Micrococcales</taxon>
        <taxon>Micrococcaceae</taxon>
        <taxon>Arthrobacter</taxon>
    </lineage>
</organism>
<accession>A0A3P5W5I2</accession>
<dbReference type="Proteomes" id="UP000280861">
    <property type="component" value="Unassembled WGS sequence"/>
</dbReference>
<evidence type="ECO:0000313" key="2">
    <source>
        <dbReference type="Proteomes" id="UP000280861"/>
    </source>
</evidence>
<reference evidence="1 2" key="1">
    <citation type="submission" date="2018-11" db="EMBL/GenBank/DDBJ databases">
        <authorList>
            <person name="Criscuolo A."/>
        </authorList>
    </citation>
    <scope>NUCLEOTIDE SEQUENCE [LARGE SCALE GENOMIC DNA]</scope>
    <source>
        <strain evidence="1">AT11b</strain>
    </source>
</reference>
<name>A0A3P5W5I2_9MICC</name>
<dbReference type="EMBL" id="UXAU01000009">
    <property type="protein sequence ID" value="VDC18559.1"/>
    <property type="molecule type" value="Genomic_DNA"/>
</dbReference>
<dbReference type="RefSeq" id="WP_203415870.1">
    <property type="nucleotide sequence ID" value="NZ_CBCRYA010000005.1"/>
</dbReference>
<gene>
    <name evidence="1" type="ORF">PSET11_00378</name>
</gene>
<keyword evidence="2" id="KW-1185">Reference proteome</keyword>
<dbReference type="AlphaFoldDB" id="A0A3P5W5I2"/>
<evidence type="ECO:0000313" key="1">
    <source>
        <dbReference type="EMBL" id="VDC18559.1"/>
    </source>
</evidence>
<sequence length="101" mass="11530">MSSAVPGFLPRMLVDPDLGLFRADERVFTAMLDGWRAQMLARGLTIQTIKQRCQLLERFQRVTGEFPWQWRPAEIDDFLATRLCRLSGFVGIPSVVAFLIS</sequence>
<evidence type="ECO:0008006" key="3">
    <source>
        <dbReference type="Google" id="ProtNLM"/>
    </source>
</evidence>
<protein>
    <recommendedName>
        <fullName evidence="3">Core-binding (CB) domain-containing protein</fullName>
    </recommendedName>
</protein>
<proteinExistence type="predicted"/>